<dbReference type="GO" id="GO:0008270">
    <property type="term" value="F:zinc ion binding"/>
    <property type="evidence" value="ECO:0007669"/>
    <property type="project" value="TreeGrafter"/>
</dbReference>
<dbReference type="EMBL" id="RKRK01000005">
    <property type="protein sequence ID" value="RPF54890.1"/>
    <property type="molecule type" value="Genomic_DNA"/>
</dbReference>
<keyword evidence="3" id="KW-0808">Transferase</keyword>
<keyword evidence="1" id="KW-0175">Coiled coil</keyword>
<accession>A0A3N5BHZ2</accession>
<dbReference type="GO" id="GO:0050897">
    <property type="term" value="F:cobalt ion binding"/>
    <property type="evidence" value="ECO:0007669"/>
    <property type="project" value="TreeGrafter"/>
</dbReference>
<dbReference type="OrthoDB" id="9788704at2"/>
<dbReference type="GO" id="GO:1990169">
    <property type="term" value="P:stress response to copper ion"/>
    <property type="evidence" value="ECO:0007669"/>
    <property type="project" value="TreeGrafter"/>
</dbReference>
<gene>
    <name evidence="3" type="ORF">EDD62_1671</name>
</gene>
<protein>
    <submittedName>
        <fullName evidence="3">Protein arginine kinase activator</fullName>
    </submittedName>
</protein>
<dbReference type="PIRSF" id="PIRSF015034">
    <property type="entry name" value="YacH"/>
    <property type="match status" value="1"/>
</dbReference>
<comment type="caution">
    <text evidence="3">The sequence shown here is derived from an EMBL/GenBank/DDBJ whole genome shotgun (WGS) entry which is preliminary data.</text>
</comment>
<dbReference type="Proteomes" id="UP000277108">
    <property type="component" value="Unassembled WGS sequence"/>
</dbReference>
<dbReference type="PANTHER" id="PTHR38430:SF1">
    <property type="entry name" value="PROTEIN-ARGININE KINASE ACTIVATOR PROTEIN"/>
    <property type="match status" value="1"/>
</dbReference>
<name>A0A3N5BHZ2_9BACL</name>
<dbReference type="GO" id="GO:1990170">
    <property type="term" value="P:stress response to cadmium ion"/>
    <property type="evidence" value="ECO:0007669"/>
    <property type="project" value="TreeGrafter"/>
</dbReference>
<dbReference type="AlphaFoldDB" id="A0A3N5BHZ2"/>
<evidence type="ECO:0000256" key="1">
    <source>
        <dbReference type="SAM" id="Coils"/>
    </source>
</evidence>
<dbReference type="RefSeq" id="WP_123808551.1">
    <property type="nucleotide sequence ID" value="NZ_RKRK01000005.1"/>
</dbReference>
<dbReference type="GO" id="GO:0005507">
    <property type="term" value="F:copper ion binding"/>
    <property type="evidence" value="ECO:0007669"/>
    <property type="project" value="TreeGrafter"/>
</dbReference>
<sequence>MAQFYSNDQSIQQLLNALFNHSPSHIQSQFNLSKTCSRCGLSLQQIVHNGKFGCSECFKTFNQEIIHIAQRVQHGADEHIGYVSDNASEKIQLKQRISDLQQKMEDAAKEQAFELAADYRDQLKELKERES</sequence>
<evidence type="ECO:0000259" key="2">
    <source>
        <dbReference type="PROSITE" id="PS50151"/>
    </source>
</evidence>
<dbReference type="Pfam" id="PF02151">
    <property type="entry name" value="UVR"/>
    <property type="match status" value="1"/>
</dbReference>
<dbReference type="SUPFAM" id="SSF46600">
    <property type="entry name" value="C-terminal UvrC-binding domain of UvrB"/>
    <property type="match status" value="1"/>
</dbReference>
<dbReference type="InterPro" id="IPR036876">
    <property type="entry name" value="UVR_dom_sf"/>
</dbReference>
<feature type="domain" description="UVR" evidence="2">
    <location>
        <begin position="94"/>
        <end position="129"/>
    </location>
</feature>
<dbReference type="PROSITE" id="PS50151">
    <property type="entry name" value="UVR"/>
    <property type="match status" value="1"/>
</dbReference>
<dbReference type="InterPro" id="IPR001943">
    <property type="entry name" value="UVR_dom"/>
</dbReference>
<dbReference type="GO" id="GO:0046870">
    <property type="term" value="F:cadmium ion binding"/>
    <property type="evidence" value="ECO:0007669"/>
    <property type="project" value="TreeGrafter"/>
</dbReference>
<dbReference type="PANTHER" id="PTHR38430">
    <property type="entry name" value="PROTEIN-ARGININE KINASE ACTIVATOR PROTEIN"/>
    <property type="match status" value="1"/>
</dbReference>
<dbReference type="GO" id="GO:0016301">
    <property type="term" value="F:kinase activity"/>
    <property type="evidence" value="ECO:0007669"/>
    <property type="project" value="UniProtKB-KW"/>
</dbReference>
<dbReference type="Gene3D" id="4.10.860.10">
    <property type="entry name" value="UVR domain"/>
    <property type="match status" value="1"/>
</dbReference>
<evidence type="ECO:0000313" key="4">
    <source>
        <dbReference type="Proteomes" id="UP000277108"/>
    </source>
</evidence>
<organism evidence="3 4">
    <name type="scientific">Abyssicoccus albus</name>
    <dbReference type="NCBI Taxonomy" id="1817405"/>
    <lineage>
        <taxon>Bacteria</taxon>
        <taxon>Bacillati</taxon>
        <taxon>Bacillota</taxon>
        <taxon>Bacilli</taxon>
        <taxon>Bacillales</taxon>
        <taxon>Abyssicoccaceae</taxon>
    </lineage>
</organism>
<dbReference type="InterPro" id="IPR025542">
    <property type="entry name" value="YacH"/>
</dbReference>
<proteinExistence type="predicted"/>
<reference evidence="3 4" key="1">
    <citation type="submission" date="2018-11" db="EMBL/GenBank/DDBJ databases">
        <title>Genomic Encyclopedia of Type Strains, Phase IV (KMG-IV): sequencing the most valuable type-strain genomes for metagenomic binning, comparative biology and taxonomic classification.</title>
        <authorList>
            <person name="Goeker M."/>
        </authorList>
    </citation>
    <scope>NUCLEOTIDE SEQUENCE [LARGE SCALE GENOMIC DNA]</scope>
    <source>
        <strain evidence="3 4">DSM 29158</strain>
    </source>
</reference>
<feature type="coiled-coil region" evidence="1">
    <location>
        <begin position="90"/>
        <end position="129"/>
    </location>
</feature>
<keyword evidence="3" id="KW-0418">Kinase</keyword>
<evidence type="ECO:0000313" key="3">
    <source>
        <dbReference type="EMBL" id="RPF54890.1"/>
    </source>
</evidence>
<keyword evidence="4" id="KW-1185">Reference proteome</keyword>